<dbReference type="EC" id="2.7.7.7" evidence="10"/>
<keyword evidence="5" id="KW-0408">Iron</keyword>
<dbReference type="Proteomes" id="UP001549047">
    <property type="component" value="Unassembled WGS sequence"/>
</dbReference>
<evidence type="ECO:0000256" key="1">
    <source>
        <dbReference type="ARBA" id="ARBA00022485"/>
    </source>
</evidence>
<name>A0ABV2IXL5_9HYPH</name>
<evidence type="ECO:0000256" key="6">
    <source>
        <dbReference type="ARBA" id="ARBA00023014"/>
    </source>
</evidence>
<accession>A0ABV2IXL5</accession>
<keyword evidence="11" id="KW-1185">Reference proteome</keyword>
<evidence type="ECO:0000313" key="10">
    <source>
        <dbReference type="EMBL" id="MET3613237.1"/>
    </source>
</evidence>
<dbReference type="SUPFAM" id="SSF52141">
    <property type="entry name" value="Uracil-DNA glycosylase-like"/>
    <property type="match status" value="1"/>
</dbReference>
<keyword evidence="10" id="KW-0808">Transferase</keyword>
<dbReference type="InterPro" id="IPR005122">
    <property type="entry name" value="Uracil-DNA_glycosylase-like"/>
</dbReference>
<protein>
    <submittedName>
        <fullName evidence="10">DNA polymerase</fullName>
        <ecNumber evidence="10">2.7.7.7</ecNumber>
    </submittedName>
</protein>
<sequence>MIEVSQLNAGELAALLHFHADAGVEFLLEDEGIDRFAEFAASAAIRVPAQTAAPQERAQRPSERQSAAAAKPAPRPVSATAVAIPGEEAIEMARRAAEAATNLAELKQAIDSFEGCNLRASARNSVFPSEAGALPILVFGATPSAEDDREGIPFSSAHGELLAKMFGAIGIDVAQTTLAHTVPWRPPGGRPPTPAEAEICRPFAMRLIALAKPRFVVMLGNFTTRFFTGSTEAIHALRGQWFEIGTPPTQAVAMLHPQDLMTAPLSKRLAWADLLAFEQRMKQANA</sequence>
<keyword evidence="10" id="KW-0548">Nucleotidyltransferase</keyword>
<dbReference type="RefSeq" id="WP_354555720.1">
    <property type="nucleotide sequence ID" value="NZ_JBEPMB010000001.1"/>
</dbReference>
<evidence type="ECO:0000313" key="11">
    <source>
        <dbReference type="Proteomes" id="UP001549047"/>
    </source>
</evidence>
<comment type="caution">
    <text evidence="10">The sequence shown here is derived from an EMBL/GenBank/DDBJ whole genome shotgun (WGS) entry which is preliminary data.</text>
</comment>
<dbReference type="Gene3D" id="3.40.470.10">
    <property type="entry name" value="Uracil-DNA glycosylase-like domain"/>
    <property type="match status" value="1"/>
</dbReference>
<keyword evidence="7" id="KW-0234">DNA repair</keyword>
<organism evidence="10 11">
    <name type="scientific">Rhizobium aquaticum</name>
    <dbReference type="NCBI Taxonomy" id="1549636"/>
    <lineage>
        <taxon>Bacteria</taxon>
        <taxon>Pseudomonadati</taxon>
        <taxon>Pseudomonadota</taxon>
        <taxon>Alphaproteobacteria</taxon>
        <taxon>Hyphomicrobiales</taxon>
        <taxon>Rhizobiaceae</taxon>
        <taxon>Rhizobium/Agrobacterium group</taxon>
        <taxon>Rhizobium</taxon>
    </lineage>
</organism>
<evidence type="ECO:0000256" key="8">
    <source>
        <dbReference type="SAM" id="MobiDB-lite"/>
    </source>
</evidence>
<feature type="region of interest" description="Disordered" evidence="8">
    <location>
        <begin position="50"/>
        <end position="78"/>
    </location>
</feature>
<keyword evidence="1" id="KW-0004">4Fe-4S</keyword>
<evidence type="ECO:0000256" key="2">
    <source>
        <dbReference type="ARBA" id="ARBA00022723"/>
    </source>
</evidence>
<dbReference type="Pfam" id="PF03167">
    <property type="entry name" value="UDG"/>
    <property type="match status" value="1"/>
</dbReference>
<evidence type="ECO:0000256" key="5">
    <source>
        <dbReference type="ARBA" id="ARBA00023004"/>
    </source>
</evidence>
<dbReference type="EMBL" id="JBEPMB010000001">
    <property type="protein sequence ID" value="MET3613237.1"/>
    <property type="molecule type" value="Genomic_DNA"/>
</dbReference>
<feature type="domain" description="Uracil-DNA glycosylase-like" evidence="9">
    <location>
        <begin position="127"/>
        <end position="275"/>
    </location>
</feature>
<dbReference type="InterPro" id="IPR036895">
    <property type="entry name" value="Uracil-DNA_glycosylase-like_sf"/>
</dbReference>
<dbReference type="SMART" id="SM00987">
    <property type="entry name" value="UreE_C"/>
    <property type="match status" value="1"/>
</dbReference>
<evidence type="ECO:0000259" key="9">
    <source>
        <dbReference type="SMART" id="SM00986"/>
    </source>
</evidence>
<dbReference type="GO" id="GO:0003887">
    <property type="term" value="F:DNA-directed DNA polymerase activity"/>
    <property type="evidence" value="ECO:0007669"/>
    <property type="project" value="UniProtKB-EC"/>
</dbReference>
<dbReference type="InterPro" id="IPR051536">
    <property type="entry name" value="UDG_Type-4/5"/>
</dbReference>
<evidence type="ECO:0000256" key="3">
    <source>
        <dbReference type="ARBA" id="ARBA00022763"/>
    </source>
</evidence>
<dbReference type="CDD" id="cd10030">
    <property type="entry name" value="UDG-F4_TTUDGA_SPO1dp_like"/>
    <property type="match status" value="1"/>
</dbReference>
<keyword evidence="4" id="KW-0378">Hydrolase</keyword>
<keyword evidence="2" id="KW-0479">Metal-binding</keyword>
<dbReference type="PANTHER" id="PTHR33693:SF1">
    <property type="entry name" value="TYPE-4 URACIL-DNA GLYCOSYLASE"/>
    <property type="match status" value="1"/>
</dbReference>
<evidence type="ECO:0000256" key="7">
    <source>
        <dbReference type="ARBA" id="ARBA00023204"/>
    </source>
</evidence>
<proteinExistence type="predicted"/>
<dbReference type="SMART" id="SM00986">
    <property type="entry name" value="UDG"/>
    <property type="match status" value="1"/>
</dbReference>
<reference evidence="10 11" key="1">
    <citation type="submission" date="2024-06" db="EMBL/GenBank/DDBJ databases">
        <title>Genomic Encyclopedia of Type Strains, Phase IV (KMG-IV): sequencing the most valuable type-strain genomes for metagenomic binning, comparative biology and taxonomic classification.</title>
        <authorList>
            <person name="Goeker M."/>
        </authorList>
    </citation>
    <scope>NUCLEOTIDE SEQUENCE [LARGE SCALE GENOMIC DNA]</scope>
    <source>
        <strain evidence="10 11">DSM 29780</strain>
    </source>
</reference>
<evidence type="ECO:0000256" key="4">
    <source>
        <dbReference type="ARBA" id="ARBA00022801"/>
    </source>
</evidence>
<dbReference type="PANTHER" id="PTHR33693">
    <property type="entry name" value="TYPE-5 URACIL-DNA GLYCOSYLASE"/>
    <property type="match status" value="1"/>
</dbReference>
<gene>
    <name evidence="10" type="ORF">ABID16_001542</name>
</gene>
<keyword evidence="6" id="KW-0411">Iron-sulfur</keyword>
<keyword evidence="3" id="KW-0227">DNA damage</keyword>